<dbReference type="GO" id="GO:0017004">
    <property type="term" value="P:cytochrome complex assembly"/>
    <property type="evidence" value="ECO:0007669"/>
    <property type="project" value="UniProtKB-KW"/>
</dbReference>
<dbReference type="PANTHER" id="PTHR30071">
    <property type="entry name" value="HEME EXPORTER PROTEIN C"/>
    <property type="match status" value="1"/>
</dbReference>
<keyword evidence="5 6" id="KW-0472">Membrane</keyword>
<gene>
    <name evidence="9" type="ORF">C5O00_00535</name>
</gene>
<keyword evidence="4 6" id="KW-1133">Transmembrane helix</keyword>
<proteinExistence type="predicted"/>
<evidence type="ECO:0000256" key="4">
    <source>
        <dbReference type="ARBA" id="ARBA00022989"/>
    </source>
</evidence>
<evidence type="ECO:0000256" key="6">
    <source>
        <dbReference type="SAM" id="Phobius"/>
    </source>
</evidence>
<feature type="transmembrane region" description="Helical" evidence="6">
    <location>
        <begin position="951"/>
        <end position="969"/>
    </location>
</feature>
<evidence type="ECO:0000313" key="9">
    <source>
        <dbReference type="EMBL" id="AVI52293.1"/>
    </source>
</evidence>
<accession>A0A2S0I0U5</accession>
<organism evidence="9 10">
    <name type="scientific">Pukyongia salina</name>
    <dbReference type="NCBI Taxonomy" id="2094025"/>
    <lineage>
        <taxon>Bacteria</taxon>
        <taxon>Pseudomonadati</taxon>
        <taxon>Bacteroidota</taxon>
        <taxon>Flavobacteriia</taxon>
        <taxon>Flavobacteriales</taxon>
        <taxon>Flavobacteriaceae</taxon>
        <taxon>Pukyongia</taxon>
    </lineage>
</organism>
<reference evidence="9 10" key="1">
    <citation type="submission" date="2018-02" db="EMBL/GenBank/DDBJ databases">
        <title>Genomic analysis of the strain RR4-38 isolated from a seawater recirculating aquaculture system.</title>
        <authorList>
            <person name="Kim Y.-S."/>
            <person name="Jang Y.H."/>
            <person name="Kim K.-H."/>
        </authorList>
    </citation>
    <scope>NUCLEOTIDE SEQUENCE [LARGE SCALE GENOMIC DNA]</scope>
    <source>
        <strain evidence="9 10">RR4-38</strain>
    </source>
</reference>
<evidence type="ECO:0000256" key="2">
    <source>
        <dbReference type="ARBA" id="ARBA00022692"/>
    </source>
</evidence>
<dbReference type="AlphaFoldDB" id="A0A2S0I0U5"/>
<dbReference type="InterPro" id="IPR002541">
    <property type="entry name" value="Cyt_c_assembly"/>
</dbReference>
<feature type="transmembrane region" description="Helical" evidence="6">
    <location>
        <begin position="772"/>
        <end position="794"/>
    </location>
</feature>
<feature type="transmembrane region" description="Helical" evidence="6">
    <location>
        <begin position="976"/>
        <end position="1000"/>
    </location>
</feature>
<name>A0A2S0I0U5_9FLAO</name>
<dbReference type="Pfam" id="PF05140">
    <property type="entry name" value="ResB"/>
    <property type="match status" value="1"/>
</dbReference>
<feature type="transmembrane region" description="Helical" evidence="6">
    <location>
        <begin position="862"/>
        <end position="895"/>
    </location>
</feature>
<dbReference type="GO" id="GO:0020037">
    <property type="term" value="F:heme binding"/>
    <property type="evidence" value="ECO:0007669"/>
    <property type="project" value="InterPro"/>
</dbReference>
<keyword evidence="2 6" id="KW-0812">Transmembrane</keyword>
<dbReference type="PANTHER" id="PTHR30071:SF1">
    <property type="entry name" value="CYTOCHROME B_B6 PROTEIN-RELATED"/>
    <property type="match status" value="1"/>
</dbReference>
<evidence type="ECO:0000256" key="5">
    <source>
        <dbReference type="ARBA" id="ARBA00023136"/>
    </source>
</evidence>
<dbReference type="GO" id="GO:0005886">
    <property type="term" value="C:plasma membrane"/>
    <property type="evidence" value="ECO:0007669"/>
    <property type="project" value="TreeGrafter"/>
</dbReference>
<feature type="transmembrane region" description="Helical" evidence="6">
    <location>
        <begin position="1012"/>
        <end position="1033"/>
    </location>
</feature>
<comment type="subcellular location">
    <subcellularLocation>
        <location evidence="1">Membrane</location>
        <topology evidence="1">Multi-pass membrane protein</topology>
    </subcellularLocation>
</comment>
<feature type="transmembrane region" description="Helical" evidence="6">
    <location>
        <begin position="741"/>
        <end position="760"/>
    </location>
</feature>
<feature type="transmembrane region" description="Helical" evidence="6">
    <location>
        <begin position="806"/>
        <end position="822"/>
    </location>
</feature>
<keyword evidence="3" id="KW-0201">Cytochrome c-type biogenesis</keyword>
<evidence type="ECO:0000256" key="3">
    <source>
        <dbReference type="ARBA" id="ARBA00022748"/>
    </source>
</evidence>
<feature type="transmembrane region" description="Helical" evidence="6">
    <location>
        <begin position="829"/>
        <end position="847"/>
    </location>
</feature>
<feature type="transmembrane region" description="Helical" evidence="6">
    <location>
        <begin position="916"/>
        <end position="936"/>
    </location>
</feature>
<dbReference type="OrthoDB" id="9814290at2"/>
<evidence type="ECO:0000313" key="10">
    <source>
        <dbReference type="Proteomes" id="UP000238442"/>
    </source>
</evidence>
<feature type="transmembrane region" description="Helical" evidence="6">
    <location>
        <begin position="7"/>
        <end position="26"/>
    </location>
</feature>
<sequence>MFLQSLWLMVTLFILMAAAMGVATFIEHDSGSNTARILVYNSWWFEGLMVLFVVNFFSNIKRYALTYRTKLPVLLVHLSLVLIILGAFISRYYGFEGLMSIREGQRTREMLIDKAHLNVTIEKPVGDKLIKQSLSKPLLLSQQTPIHNSFSIETHVDNQRIEIEYLKFIENANNVLLNDEMGENYLKIVSVINGKKQDIYIKEGEVVAVQNGKFALNRPTKDAVNFLIRNESLFLLSPFNGSVLNMASQESHAVTKDRITPLALKALYTINEMQFVVPEELKKGTLTIESNNVSGNTTDDALQLKIKIATHEKVITVFGNKQKIGVPITELVGGYKFTISYGGIPHSLPFNIELQKFKADKYPGTTNSYAGFRSDVQVSDPENIFEAAIFMNHVLDYKGYRFFQASFHPDEQGTILAVNHDRVGTWVTYIGYFSLFLGLLMILFSKHTRFGIITNQLRILEQKSSKKFVVCLFLFSLGYGHAQKDSLPHKEVQQKLDSIVLKHRVPEQLAMKFGSLVIQDIDGRMMPINTFSSEILRKISKQDHYLDLNSDQVLISMIQFPELWYNIPLIYVKQDNDSLRSVLGVKGIDKHISLSNFFKEDGSYKLSKFVNTAYMSAVPNQFEKDFIEVDQRVNLFYNNLSGAVLKLFPVPNDPNNKWIAPTDLQQHLIPSKDSLFISQIIPLYASSLNEAQNQHNYDESNFLLNTIEKYQLKYGAGVRPSDSQIKAEIAYNKYDIFKKLFSWYLYAGVLMLISALLFMFQKNKILSTLVFISKALIYVCFFLHSLGLVMRWYVSGHAPWSDAYESIIYISWATMLFGLILGRKSKLTLAVTSFVVSMILMVAHWNWLDPSIANLQPVLNSYWLMIHVAIIVASYGPFAIGMILGFLSLVLMTFLHKNNHEILKLNIKKLLLINESALTIGLVLLTIGNFLGAMWANESWGRYWAWDPKETWALISILLYALIIHLRLLPKLKSKWLFATVSVIAFYSILMTYFGVNFYLSGLHSYAKGDNIVTPGFVYYSLAIIIVVAILAYRKQLKYKL</sequence>
<dbReference type="EMBL" id="CP027062">
    <property type="protein sequence ID" value="AVI52293.1"/>
    <property type="molecule type" value="Genomic_DNA"/>
</dbReference>
<feature type="domain" description="Cytochrome c assembly protein" evidence="7">
    <location>
        <begin position="800"/>
        <end position="1004"/>
    </location>
</feature>
<evidence type="ECO:0000256" key="1">
    <source>
        <dbReference type="ARBA" id="ARBA00004141"/>
    </source>
</evidence>
<dbReference type="RefSeq" id="WP_105217532.1">
    <property type="nucleotide sequence ID" value="NZ_CP027062.1"/>
</dbReference>
<feature type="transmembrane region" description="Helical" evidence="6">
    <location>
        <begin position="71"/>
        <end position="93"/>
    </location>
</feature>
<dbReference type="InterPro" id="IPR045062">
    <property type="entry name" value="Cyt_c_biogenesis_CcsA/CcmC"/>
</dbReference>
<evidence type="ECO:0000259" key="8">
    <source>
        <dbReference type="Pfam" id="PF05140"/>
    </source>
</evidence>
<dbReference type="InterPro" id="IPR007816">
    <property type="entry name" value="ResB-like_domain"/>
</dbReference>
<dbReference type="Proteomes" id="UP000238442">
    <property type="component" value="Chromosome"/>
</dbReference>
<evidence type="ECO:0000259" key="7">
    <source>
        <dbReference type="Pfam" id="PF01578"/>
    </source>
</evidence>
<dbReference type="Pfam" id="PF01578">
    <property type="entry name" value="Cytochrom_C_asm"/>
    <property type="match status" value="1"/>
</dbReference>
<dbReference type="KEGG" id="aue:C5O00_00535"/>
<protein>
    <submittedName>
        <fullName evidence="9">Cytochrome C biogenesis protein</fullName>
    </submittedName>
</protein>
<feature type="transmembrane region" description="Helical" evidence="6">
    <location>
        <begin position="38"/>
        <end position="59"/>
    </location>
</feature>
<keyword evidence="10" id="KW-1185">Reference proteome</keyword>
<feature type="domain" description="ResB-like" evidence="8">
    <location>
        <begin position="342"/>
        <end position="411"/>
    </location>
</feature>